<dbReference type="Gene3D" id="1.20.1730.10">
    <property type="entry name" value="Sodium/glucose cotransporter"/>
    <property type="match status" value="1"/>
</dbReference>
<dbReference type="AlphaFoldDB" id="A0A520KVM4"/>
<evidence type="ECO:0000313" key="14">
    <source>
        <dbReference type="Proteomes" id="UP000320766"/>
    </source>
</evidence>
<feature type="transmembrane region" description="Helical" evidence="12">
    <location>
        <begin position="100"/>
        <end position="119"/>
    </location>
</feature>
<keyword evidence="8" id="KW-0406">Ion transport</keyword>
<protein>
    <submittedName>
        <fullName evidence="13">Sodium transporter</fullName>
    </submittedName>
</protein>
<dbReference type="Pfam" id="PF00474">
    <property type="entry name" value="SSF"/>
    <property type="match status" value="1"/>
</dbReference>
<dbReference type="PANTHER" id="PTHR42985:SF40">
    <property type="entry name" value="LD47995P-RELATED"/>
    <property type="match status" value="1"/>
</dbReference>
<feature type="transmembrane region" description="Helical" evidence="12">
    <location>
        <begin position="242"/>
        <end position="265"/>
    </location>
</feature>
<sequence length="392" mass="43127">MATGCAIYAPSFLLSTITGFSIVYMILLMSAVTMIYTAVGGIKASIYTDVLQFILLSGSVLILIAVLFDHAGFSSIVASIPKGRALGVDFIHTGFDGYDYAFLPAIIGGIFFYSSYYGLDQSQIQRVLTSKSVDASRSALFLNCFLRYPLMLGYCILGIFLRGFLSGEQSLLQAVVIGNNPDALLPLFISMYLPAGLRGLIIVGILAGAMSTLDSSYNSLSAATMNDFYTKYIKKEPTAKEYLLWSRLTTLGWAIFCMIFAFFAGRLAETIIVGVNKIGAVFYGPILGAFLLGILTKRARGYGVIAGVLAGVVFNAYLWFYQPQISWLWWSAIGFLVTFSLGYSLSLTGKIQGEYKVVKSRDKRWSSKYTVLLLYFVVIVLISYLFNLFLFS</sequence>
<evidence type="ECO:0000256" key="1">
    <source>
        <dbReference type="ARBA" id="ARBA00004651"/>
    </source>
</evidence>
<evidence type="ECO:0000256" key="2">
    <source>
        <dbReference type="ARBA" id="ARBA00006434"/>
    </source>
</evidence>
<dbReference type="GO" id="GO:0006814">
    <property type="term" value="P:sodium ion transport"/>
    <property type="evidence" value="ECO:0007669"/>
    <property type="project" value="UniProtKB-KW"/>
</dbReference>
<dbReference type="GO" id="GO:0015293">
    <property type="term" value="F:symporter activity"/>
    <property type="evidence" value="ECO:0007669"/>
    <property type="project" value="TreeGrafter"/>
</dbReference>
<keyword evidence="7" id="KW-0915">Sodium</keyword>
<dbReference type="InterPro" id="IPR038377">
    <property type="entry name" value="Na/Glc_symporter_sf"/>
</dbReference>
<accession>A0A520KVM4</accession>
<comment type="caution">
    <text evidence="13">The sequence shown here is derived from an EMBL/GenBank/DDBJ whole genome shotgun (WGS) entry which is preliminary data.</text>
</comment>
<evidence type="ECO:0000256" key="8">
    <source>
        <dbReference type="ARBA" id="ARBA00023065"/>
    </source>
</evidence>
<dbReference type="EMBL" id="RXIL01000115">
    <property type="protein sequence ID" value="RZN68172.1"/>
    <property type="molecule type" value="Genomic_DNA"/>
</dbReference>
<evidence type="ECO:0000256" key="11">
    <source>
        <dbReference type="RuleBase" id="RU362091"/>
    </source>
</evidence>
<dbReference type="Proteomes" id="UP000320766">
    <property type="component" value="Unassembled WGS sequence"/>
</dbReference>
<evidence type="ECO:0000256" key="6">
    <source>
        <dbReference type="ARBA" id="ARBA00022989"/>
    </source>
</evidence>
<evidence type="ECO:0000256" key="4">
    <source>
        <dbReference type="ARBA" id="ARBA00022475"/>
    </source>
</evidence>
<keyword evidence="3" id="KW-0813">Transport</keyword>
<feature type="transmembrane region" description="Helical" evidence="12">
    <location>
        <begin position="302"/>
        <end position="321"/>
    </location>
</feature>
<dbReference type="InterPro" id="IPR051163">
    <property type="entry name" value="Sodium:Solute_Symporter_SSF"/>
</dbReference>
<feature type="transmembrane region" description="Helical" evidence="12">
    <location>
        <begin position="369"/>
        <end position="391"/>
    </location>
</feature>
<dbReference type="GO" id="GO:0005886">
    <property type="term" value="C:plasma membrane"/>
    <property type="evidence" value="ECO:0007669"/>
    <property type="project" value="UniProtKB-SubCell"/>
</dbReference>
<gene>
    <name evidence="13" type="ORF">EF807_06385</name>
</gene>
<keyword evidence="10" id="KW-0739">Sodium transport</keyword>
<feature type="transmembrane region" description="Helical" evidence="12">
    <location>
        <begin position="327"/>
        <end position="348"/>
    </location>
</feature>
<keyword evidence="9 12" id="KW-0472">Membrane</keyword>
<keyword evidence="5 12" id="KW-0812">Transmembrane</keyword>
<keyword evidence="6 12" id="KW-1133">Transmembrane helix</keyword>
<evidence type="ECO:0000256" key="5">
    <source>
        <dbReference type="ARBA" id="ARBA00022692"/>
    </source>
</evidence>
<comment type="similarity">
    <text evidence="2 11">Belongs to the sodium:solute symporter (SSF) (TC 2.A.21) family.</text>
</comment>
<organism evidence="13 14">
    <name type="scientific">Candidatus Methanolliviera hydrocarbonicum</name>
    <dbReference type="NCBI Taxonomy" id="2491085"/>
    <lineage>
        <taxon>Archaea</taxon>
        <taxon>Methanobacteriati</taxon>
        <taxon>Methanobacteriota</taxon>
        <taxon>Candidatus Methanoliparia</taxon>
        <taxon>Candidatus Methanoliparales</taxon>
        <taxon>Candidatus Methanollivieraceae</taxon>
        <taxon>Candidatus Methanolliviera</taxon>
    </lineage>
</organism>
<comment type="subcellular location">
    <subcellularLocation>
        <location evidence="1">Cell membrane</location>
        <topology evidence="1">Multi-pass membrane protein</topology>
    </subcellularLocation>
</comment>
<evidence type="ECO:0000256" key="9">
    <source>
        <dbReference type="ARBA" id="ARBA00023136"/>
    </source>
</evidence>
<evidence type="ECO:0000256" key="3">
    <source>
        <dbReference type="ARBA" id="ARBA00022448"/>
    </source>
</evidence>
<feature type="transmembrane region" description="Helical" evidence="12">
    <location>
        <begin position="140"/>
        <end position="165"/>
    </location>
</feature>
<evidence type="ECO:0000256" key="7">
    <source>
        <dbReference type="ARBA" id="ARBA00023053"/>
    </source>
</evidence>
<reference evidence="13 14" key="1">
    <citation type="journal article" date="2019" name="Nat. Microbiol.">
        <title>Wide diversity of methane and short-chain alkane metabolisms in uncultured archaea.</title>
        <authorList>
            <person name="Borrel G."/>
            <person name="Adam P.S."/>
            <person name="McKay L.J."/>
            <person name="Chen L.X."/>
            <person name="Sierra-Garcia I.N."/>
            <person name="Sieber C.M."/>
            <person name="Letourneur Q."/>
            <person name="Ghozlane A."/>
            <person name="Andersen G.L."/>
            <person name="Li W.J."/>
            <person name="Hallam S.J."/>
            <person name="Muyzer G."/>
            <person name="de Oliveira V.M."/>
            <person name="Inskeep W.P."/>
            <person name="Banfield J.F."/>
            <person name="Gribaldo S."/>
        </authorList>
    </citation>
    <scope>NUCLEOTIDE SEQUENCE [LARGE SCALE GENOMIC DNA]</scope>
    <source>
        <strain evidence="13">NM1b</strain>
    </source>
</reference>
<dbReference type="PROSITE" id="PS50283">
    <property type="entry name" value="NA_SOLUT_SYMP_3"/>
    <property type="match status" value="1"/>
</dbReference>
<feature type="transmembrane region" description="Helical" evidence="12">
    <location>
        <begin position="271"/>
        <end position="295"/>
    </location>
</feature>
<keyword evidence="4" id="KW-1003">Cell membrane</keyword>
<feature type="transmembrane region" description="Helical" evidence="12">
    <location>
        <begin position="12"/>
        <end position="39"/>
    </location>
</feature>
<dbReference type="PANTHER" id="PTHR42985">
    <property type="entry name" value="SODIUM-COUPLED MONOCARBOXYLATE TRANSPORTER"/>
    <property type="match status" value="1"/>
</dbReference>
<dbReference type="InterPro" id="IPR001734">
    <property type="entry name" value="Na/solute_symporter"/>
</dbReference>
<evidence type="ECO:0000313" key="13">
    <source>
        <dbReference type="EMBL" id="RZN68172.1"/>
    </source>
</evidence>
<evidence type="ECO:0000256" key="10">
    <source>
        <dbReference type="ARBA" id="ARBA00023201"/>
    </source>
</evidence>
<evidence type="ECO:0000256" key="12">
    <source>
        <dbReference type="SAM" id="Phobius"/>
    </source>
</evidence>
<proteinExistence type="inferred from homology"/>
<name>A0A520KVM4_9EURY</name>
<feature type="transmembrane region" description="Helical" evidence="12">
    <location>
        <begin position="51"/>
        <end position="80"/>
    </location>
</feature>